<dbReference type="SUPFAM" id="SSF53474">
    <property type="entry name" value="alpha/beta-Hydrolases"/>
    <property type="match status" value="1"/>
</dbReference>
<feature type="domain" description="Phospholipase/carboxylesterase/thioesterase" evidence="2">
    <location>
        <begin position="1"/>
        <end position="76"/>
    </location>
</feature>
<dbReference type="EMBL" id="MU842904">
    <property type="protein sequence ID" value="KAK2026966.1"/>
    <property type="molecule type" value="Genomic_DNA"/>
</dbReference>
<sequence>WFGIWSVENPGEGSEIQEAGLRQGVSFIRKVIADESRLVPRNCVYIGGISQGFVTAVAAYLADSQKLRGLIGFSSW</sequence>
<dbReference type="PANTHER" id="PTHR10655:SF63">
    <property type="entry name" value="PHOSPHOLIPASE_CARBOXYLESTERASE_THIOESTERASE DOMAIN-CONTAINING PROTEIN"/>
    <property type="match status" value="1"/>
</dbReference>
<dbReference type="InterPro" id="IPR029058">
    <property type="entry name" value="AB_hydrolase_fold"/>
</dbReference>
<dbReference type="InterPro" id="IPR050565">
    <property type="entry name" value="LYPA1-2/EST-like"/>
</dbReference>
<feature type="non-terminal residue" evidence="3">
    <location>
        <position position="76"/>
    </location>
</feature>
<evidence type="ECO:0000259" key="2">
    <source>
        <dbReference type="Pfam" id="PF02230"/>
    </source>
</evidence>
<dbReference type="Gene3D" id="3.40.50.1820">
    <property type="entry name" value="alpha/beta hydrolase"/>
    <property type="match status" value="1"/>
</dbReference>
<dbReference type="GO" id="GO:0005737">
    <property type="term" value="C:cytoplasm"/>
    <property type="evidence" value="ECO:0007669"/>
    <property type="project" value="TreeGrafter"/>
</dbReference>
<dbReference type="InterPro" id="IPR003140">
    <property type="entry name" value="PLipase/COase/thioEstase"/>
</dbReference>
<feature type="non-terminal residue" evidence="3">
    <location>
        <position position="1"/>
    </location>
</feature>
<organism evidence="3 4">
    <name type="scientific">Colletotrichum zoysiae</name>
    <dbReference type="NCBI Taxonomy" id="1216348"/>
    <lineage>
        <taxon>Eukaryota</taxon>
        <taxon>Fungi</taxon>
        <taxon>Dikarya</taxon>
        <taxon>Ascomycota</taxon>
        <taxon>Pezizomycotina</taxon>
        <taxon>Sordariomycetes</taxon>
        <taxon>Hypocreomycetidae</taxon>
        <taxon>Glomerellales</taxon>
        <taxon>Glomerellaceae</taxon>
        <taxon>Colletotrichum</taxon>
        <taxon>Colletotrichum graminicola species complex</taxon>
    </lineage>
</organism>
<comment type="caution">
    <text evidence="3">The sequence shown here is derived from an EMBL/GenBank/DDBJ whole genome shotgun (WGS) entry which is preliminary data.</text>
</comment>
<reference evidence="3" key="1">
    <citation type="submission" date="2021-06" db="EMBL/GenBank/DDBJ databases">
        <title>Comparative genomics, transcriptomics and evolutionary studies reveal genomic signatures of adaptation to plant cell wall in hemibiotrophic fungi.</title>
        <authorList>
            <consortium name="DOE Joint Genome Institute"/>
            <person name="Baroncelli R."/>
            <person name="Diaz J.F."/>
            <person name="Benocci T."/>
            <person name="Peng M."/>
            <person name="Battaglia E."/>
            <person name="Haridas S."/>
            <person name="Andreopoulos W."/>
            <person name="Labutti K."/>
            <person name="Pangilinan J."/>
            <person name="Floch G.L."/>
            <person name="Makela M.R."/>
            <person name="Henrissat B."/>
            <person name="Grigoriev I.V."/>
            <person name="Crouch J.A."/>
            <person name="De Vries R.P."/>
            <person name="Sukno S.A."/>
            <person name="Thon M.R."/>
        </authorList>
    </citation>
    <scope>NUCLEOTIDE SEQUENCE</scope>
    <source>
        <strain evidence="3">MAFF235873</strain>
    </source>
</reference>
<dbReference type="GO" id="GO:0008474">
    <property type="term" value="F:palmitoyl-(protein) hydrolase activity"/>
    <property type="evidence" value="ECO:0007669"/>
    <property type="project" value="TreeGrafter"/>
</dbReference>
<keyword evidence="4" id="KW-1185">Reference proteome</keyword>
<dbReference type="PANTHER" id="PTHR10655">
    <property type="entry name" value="LYSOPHOSPHOLIPASE-RELATED"/>
    <property type="match status" value="1"/>
</dbReference>
<proteinExistence type="inferred from homology"/>
<protein>
    <recommendedName>
        <fullName evidence="2">Phospholipase/carboxylesterase/thioesterase domain-containing protein</fullName>
    </recommendedName>
</protein>
<comment type="similarity">
    <text evidence="1">Belongs to the AB hydrolase superfamily. AB hydrolase 2 family.</text>
</comment>
<evidence type="ECO:0000256" key="1">
    <source>
        <dbReference type="ARBA" id="ARBA00006499"/>
    </source>
</evidence>
<gene>
    <name evidence="3" type="ORF">LX32DRAFT_519811</name>
</gene>
<evidence type="ECO:0000313" key="3">
    <source>
        <dbReference type="EMBL" id="KAK2026966.1"/>
    </source>
</evidence>
<accession>A0AAD9LYD3</accession>
<evidence type="ECO:0000313" key="4">
    <source>
        <dbReference type="Proteomes" id="UP001232148"/>
    </source>
</evidence>
<dbReference type="Proteomes" id="UP001232148">
    <property type="component" value="Unassembled WGS sequence"/>
</dbReference>
<dbReference type="AlphaFoldDB" id="A0AAD9LYD3"/>
<dbReference type="Pfam" id="PF02230">
    <property type="entry name" value="Abhydrolase_2"/>
    <property type="match status" value="1"/>
</dbReference>
<dbReference type="GO" id="GO:0052689">
    <property type="term" value="F:carboxylic ester hydrolase activity"/>
    <property type="evidence" value="ECO:0007669"/>
    <property type="project" value="TreeGrafter"/>
</dbReference>
<name>A0AAD9LYD3_9PEZI</name>